<organism evidence="2 3">
    <name type="scientific">Seonamhaeicola marinus</name>
    <dbReference type="NCBI Taxonomy" id="1912246"/>
    <lineage>
        <taxon>Bacteria</taxon>
        <taxon>Pseudomonadati</taxon>
        <taxon>Bacteroidota</taxon>
        <taxon>Flavobacteriia</taxon>
        <taxon>Flavobacteriales</taxon>
        <taxon>Flavobacteriaceae</taxon>
    </lineage>
</organism>
<dbReference type="RefSeq" id="WP_148544517.1">
    <property type="nucleotide sequence ID" value="NZ_VSDQ01000718.1"/>
</dbReference>
<feature type="domain" description="ABM" evidence="1">
    <location>
        <begin position="41"/>
        <end position="134"/>
    </location>
</feature>
<evidence type="ECO:0000313" key="2">
    <source>
        <dbReference type="EMBL" id="TYA71531.1"/>
    </source>
</evidence>
<dbReference type="InterPro" id="IPR011008">
    <property type="entry name" value="Dimeric_a/b-barrel"/>
</dbReference>
<name>A0A5D0HJN7_9FLAO</name>
<dbReference type="Gene3D" id="3.30.70.100">
    <property type="match status" value="2"/>
</dbReference>
<sequence length="250" mass="29227">MSKSKLILPFIFLITLGSTKHVIAQNSTKKSINVLFKKNKIIEVAFLSINPQKKQQLAEEYFKKVMPIAKEYGMKPLAKIKIDYAYSEFVKPQILGFFEWESEQQHQAFLKDPRFQKIKPIRDDALDFLRLGYFKIEKNTTVKFDSGKLIEIFALWLNPEEAHRMQTYFKNVKPLIAGANTKYDVQFPIKLKPLDYGYDTYKPQSFGIAIWKSKDSNSQFFESSEYKKIKHDKEAALGRLDVWQGHIIIN</sequence>
<reference evidence="2 3" key="1">
    <citation type="submission" date="2019-08" db="EMBL/GenBank/DDBJ databases">
        <title>Seonamhaeicola sediminis sp. nov., isolated from marine sediment.</title>
        <authorList>
            <person name="Cao W.R."/>
        </authorList>
    </citation>
    <scope>NUCLEOTIDE SEQUENCE [LARGE SCALE GENOMIC DNA]</scope>
    <source>
        <strain evidence="2 3">B011</strain>
    </source>
</reference>
<dbReference type="OrthoDB" id="1419400at2"/>
<comment type="caution">
    <text evidence="2">The sequence shown here is derived from an EMBL/GenBank/DDBJ whole genome shotgun (WGS) entry which is preliminary data.</text>
</comment>
<evidence type="ECO:0000259" key="1">
    <source>
        <dbReference type="PROSITE" id="PS51725"/>
    </source>
</evidence>
<dbReference type="AlphaFoldDB" id="A0A5D0HJN7"/>
<keyword evidence="3" id="KW-1185">Reference proteome</keyword>
<dbReference type="SUPFAM" id="SSF54909">
    <property type="entry name" value="Dimeric alpha+beta barrel"/>
    <property type="match status" value="1"/>
</dbReference>
<dbReference type="InterPro" id="IPR007138">
    <property type="entry name" value="ABM_dom"/>
</dbReference>
<gene>
    <name evidence="2" type="ORF">FUA24_18305</name>
</gene>
<dbReference type="Proteomes" id="UP000323930">
    <property type="component" value="Unassembled WGS sequence"/>
</dbReference>
<dbReference type="PROSITE" id="PS51725">
    <property type="entry name" value="ABM"/>
    <property type="match status" value="1"/>
</dbReference>
<proteinExistence type="predicted"/>
<dbReference type="EMBL" id="VSDQ01000718">
    <property type="protein sequence ID" value="TYA71531.1"/>
    <property type="molecule type" value="Genomic_DNA"/>
</dbReference>
<accession>A0A5D0HJN7</accession>
<protein>
    <submittedName>
        <fullName evidence="2">DUF1330 domain-containing protein</fullName>
    </submittedName>
</protein>
<evidence type="ECO:0000313" key="3">
    <source>
        <dbReference type="Proteomes" id="UP000323930"/>
    </source>
</evidence>